<dbReference type="PRINTS" id="PR00205">
    <property type="entry name" value="CADHERIN"/>
</dbReference>
<keyword evidence="5" id="KW-0732">Signal</keyword>
<dbReference type="GO" id="GO:0000902">
    <property type="term" value="P:cell morphogenesis"/>
    <property type="evidence" value="ECO:0007669"/>
    <property type="project" value="TreeGrafter"/>
</dbReference>
<evidence type="ECO:0000256" key="14">
    <source>
        <dbReference type="RuleBase" id="RU004357"/>
    </source>
</evidence>
<dbReference type="Gene3D" id="2.60.40.60">
    <property type="entry name" value="Cadherins"/>
    <property type="match status" value="3"/>
</dbReference>
<feature type="domain" description="Cadherin" evidence="15">
    <location>
        <begin position="343"/>
        <end position="439"/>
    </location>
</feature>
<dbReference type="SMART" id="SM00112">
    <property type="entry name" value="CA"/>
    <property type="match status" value="2"/>
</dbReference>
<feature type="domain" description="Cadherin" evidence="15">
    <location>
        <begin position="102"/>
        <end position="206"/>
    </location>
</feature>
<keyword evidence="7 12" id="KW-0106">Calcium</keyword>
<evidence type="ECO:0000313" key="17">
    <source>
        <dbReference type="Proteomes" id="UP000694892"/>
    </source>
</evidence>
<keyword evidence="2" id="KW-1003">Cell membrane</keyword>
<keyword evidence="9" id="KW-1133">Transmembrane helix</keyword>
<dbReference type="PANTHER" id="PTHR24027:SF323">
    <property type="entry name" value="CADHERIN-19"/>
    <property type="match status" value="1"/>
</dbReference>
<keyword evidence="6" id="KW-0677">Repeat</keyword>
<dbReference type="Pfam" id="PF01049">
    <property type="entry name" value="CADH_Y-type_LIR"/>
    <property type="match status" value="1"/>
</dbReference>
<evidence type="ECO:0000256" key="11">
    <source>
        <dbReference type="ARBA" id="ARBA00023180"/>
    </source>
</evidence>
<sequence>MLTLAKPFALKQLLFDTGTFVTHVTATDMDDPNYGNSARLIYSILQVDSNYSVGERSFGSDRKWGSKNGLVKPMRQSYPSTSGYTILFTGLHYPPKKCDHAETSSVGEIVVAVMADDRDTGKNAEMIYKIKEKGDFSMFDIVTENVTQEGILKLKKALDSESKKTYRICVNAIHKHIDERLLKHGLFEDTPTVKIHVEDIDEPPVFVLKEYLMDILETASAGLHIGSVTAKDPDNINTPVRRWRRVEYSSSVVCRIAGASSIFFRLMGPLYCHVRHPISRTQAKLPANPAHVSEVPVYIRIIDVNDNCQKTITFMFVNSPNQERQWVRLRALEDYDRDRVEPIQTISAIDRDEATVGQQFSFTLIPEAANTTNFTVRDIKFNDDTATISTLSDGFNLHKSSHLYLPIEINDNGIPPLSSTNILTIHVCDCGMDSNAEVLLSFILLVAMKNTMLSEKGENIVKHDDEEGGEEDTEAILRKQKTRNRKFRTNIQSFYRMSLKIGPDISIFKEFLFEKIEEANVDTDSLPLNSLKCYAFEGICYLAGSLSSIESTSSDIDPNIQNICDWGLQIQSFPETRREGDALNQI</sequence>
<protein>
    <recommendedName>
        <fullName evidence="15">Cadherin domain-containing protein</fullName>
    </recommendedName>
</protein>
<organism evidence="16 17">
    <name type="scientific">Xenopus laevis</name>
    <name type="common">African clawed frog</name>
    <dbReference type="NCBI Taxonomy" id="8355"/>
    <lineage>
        <taxon>Eukaryota</taxon>
        <taxon>Metazoa</taxon>
        <taxon>Chordata</taxon>
        <taxon>Craniata</taxon>
        <taxon>Vertebrata</taxon>
        <taxon>Euteleostomi</taxon>
        <taxon>Amphibia</taxon>
        <taxon>Batrachia</taxon>
        <taxon>Anura</taxon>
        <taxon>Pipoidea</taxon>
        <taxon>Pipidae</taxon>
        <taxon>Xenopodinae</taxon>
        <taxon>Xenopus</taxon>
        <taxon>Xenopus</taxon>
    </lineage>
</organism>
<evidence type="ECO:0000256" key="1">
    <source>
        <dbReference type="ARBA" id="ARBA00004251"/>
    </source>
</evidence>
<keyword evidence="3 13" id="KW-0812">Transmembrane</keyword>
<gene>
    <name evidence="16" type="ORF">XELAEV_18031800mg</name>
</gene>
<dbReference type="InterPro" id="IPR015919">
    <property type="entry name" value="Cadherin-like_sf"/>
</dbReference>
<reference evidence="17" key="1">
    <citation type="journal article" date="2016" name="Nature">
        <title>Genome evolution in the allotetraploid frog Xenopus laevis.</title>
        <authorList>
            <person name="Session A.M."/>
            <person name="Uno Y."/>
            <person name="Kwon T."/>
            <person name="Chapman J.A."/>
            <person name="Toyoda A."/>
            <person name="Takahashi S."/>
            <person name="Fukui A."/>
            <person name="Hikosaka A."/>
            <person name="Suzuki A."/>
            <person name="Kondo M."/>
            <person name="van Heeringen S.J."/>
            <person name="Quigley I."/>
            <person name="Heinz S."/>
            <person name="Ogino H."/>
            <person name="Ochi H."/>
            <person name="Hellsten U."/>
            <person name="Lyons J.B."/>
            <person name="Simakov O."/>
            <person name="Putnam N."/>
            <person name="Stites J."/>
            <person name="Kuroki Y."/>
            <person name="Tanaka T."/>
            <person name="Michiue T."/>
            <person name="Watanabe M."/>
            <person name="Bogdanovic O."/>
            <person name="Lister R."/>
            <person name="Georgiou G."/>
            <person name="Paranjpe S.S."/>
            <person name="van Kruijsbergen I."/>
            <person name="Shu S."/>
            <person name="Carlson J."/>
            <person name="Kinoshita T."/>
            <person name="Ohta Y."/>
            <person name="Mawaribuchi S."/>
            <person name="Jenkins J."/>
            <person name="Grimwood J."/>
            <person name="Schmutz J."/>
            <person name="Mitros T."/>
            <person name="Mozaffari S.V."/>
            <person name="Suzuki Y."/>
            <person name="Haramoto Y."/>
            <person name="Yamamoto T.S."/>
            <person name="Takagi C."/>
            <person name="Heald R."/>
            <person name="Miller K."/>
            <person name="Haudenschild C."/>
            <person name="Kitzman J."/>
            <person name="Nakayama T."/>
            <person name="Izutsu Y."/>
            <person name="Robert J."/>
            <person name="Fortriede J."/>
            <person name="Burns K."/>
            <person name="Lotay V."/>
            <person name="Karimi K."/>
            <person name="Yasuoka Y."/>
            <person name="Dichmann D.S."/>
            <person name="Flajnik M.F."/>
            <person name="Houston D.W."/>
            <person name="Shendure J."/>
            <person name="DuPasquier L."/>
            <person name="Vize P.D."/>
            <person name="Zorn A.M."/>
            <person name="Ito M."/>
            <person name="Marcotte E.M."/>
            <person name="Wallingford J.B."/>
            <person name="Ito Y."/>
            <person name="Asashima M."/>
            <person name="Ueno N."/>
            <person name="Matsuda Y."/>
            <person name="Veenstra G.J."/>
            <person name="Fujiyama A."/>
            <person name="Harland R.M."/>
            <person name="Taira M."/>
            <person name="Rokhsar D.S."/>
        </authorList>
    </citation>
    <scope>NUCLEOTIDE SEQUENCE [LARGE SCALE GENOMIC DNA]</scope>
    <source>
        <strain evidence="17">J</strain>
    </source>
</reference>
<name>A0A974CNN8_XENLA</name>
<keyword evidence="8 13" id="KW-0130">Cell adhesion</keyword>
<evidence type="ECO:0000256" key="13">
    <source>
        <dbReference type="RuleBase" id="RU003318"/>
    </source>
</evidence>
<evidence type="ECO:0000256" key="10">
    <source>
        <dbReference type="ARBA" id="ARBA00023136"/>
    </source>
</evidence>
<dbReference type="FunFam" id="2.60.40.60:FF:000012">
    <property type="entry name" value="Cadherin 24"/>
    <property type="match status" value="1"/>
</dbReference>
<dbReference type="Proteomes" id="UP000694892">
    <property type="component" value="Chromosome 6L"/>
</dbReference>
<dbReference type="InterPro" id="IPR000233">
    <property type="entry name" value="Cadherin_Y-type_LIR"/>
</dbReference>
<dbReference type="GO" id="GO:0016477">
    <property type="term" value="P:cell migration"/>
    <property type="evidence" value="ECO:0007669"/>
    <property type="project" value="TreeGrafter"/>
</dbReference>
<evidence type="ECO:0000256" key="5">
    <source>
        <dbReference type="ARBA" id="ARBA00022729"/>
    </source>
</evidence>
<keyword evidence="4" id="KW-0479">Metal-binding</keyword>
<dbReference type="Gene3D" id="4.10.900.10">
    <property type="entry name" value="TCF3-CBD (Catenin binding domain)"/>
    <property type="match status" value="1"/>
</dbReference>
<dbReference type="GO" id="GO:0045296">
    <property type="term" value="F:cadherin binding"/>
    <property type="evidence" value="ECO:0007669"/>
    <property type="project" value="TreeGrafter"/>
</dbReference>
<dbReference type="InterPro" id="IPR027397">
    <property type="entry name" value="Catenin-bd_sf"/>
</dbReference>
<dbReference type="GO" id="GO:0007156">
    <property type="term" value="P:homophilic cell adhesion via plasma membrane adhesion molecules"/>
    <property type="evidence" value="ECO:0007669"/>
    <property type="project" value="InterPro"/>
</dbReference>
<dbReference type="GO" id="GO:0005912">
    <property type="term" value="C:adherens junction"/>
    <property type="evidence" value="ECO:0007669"/>
    <property type="project" value="TreeGrafter"/>
</dbReference>
<keyword evidence="10" id="KW-0472">Membrane</keyword>
<dbReference type="CDD" id="cd11304">
    <property type="entry name" value="Cadherin_repeat"/>
    <property type="match status" value="4"/>
</dbReference>
<evidence type="ECO:0000256" key="3">
    <source>
        <dbReference type="ARBA" id="ARBA00022692"/>
    </source>
</evidence>
<proteinExistence type="predicted"/>
<dbReference type="GO" id="GO:0008013">
    <property type="term" value="F:beta-catenin binding"/>
    <property type="evidence" value="ECO:0007669"/>
    <property type="project" value="TreeGrafter"/>
</dbReference>
<evidence type="ECO:0000256" key="8">
    <source>
        <dbReference type="ARBA" id="ARBA00022889"/>
    </source>
</evidence>
<evidence type="ECO:0000259" key="15">
    <source>
        <dbReference type="PROSITE" id="PS50268"/>
    </source>
</evidence>
<keyword evidence="11" id="KW-0325">Glycoprotein</keyword>
<dbReference type="GO" id="GO:0007043">
    <property type="term" value="P:cell-cell junction assembly"/>
    <property type="evidence" value="ECO:0007669"/>
    <property type="project" value="TreeGrafter"/>
</dbReference>
<dbReference type="PANTHER" id="PTHR24027">
    <property type="entry name" value="CADHERIN-23"/>
    <property type="match status" value="1"/>
</dbReference>
<dbReference type="InterPro" id="IPR039808">
    <property type="entry name" value="Cadherin"/>
</dbReference>
<dbReference type="InterPro" id="IPR002126">
    <property type="entry name" value="Cadherin-like_dom"/>
</dbReference>
<evidence type="ECO:0000256" key="4">
    <source>
        <dbReference type="ARBA" id="ARBA00022723"/>
    </source>
</evidence>
<evidence type="ECO:0000256" key="6">
    <source>
        <dbReference type="ARBA" id="ARBA00022737"/>
    </source>
</evidence>
<dbReference type="PROSITE" id="PS50268">
    <property type="entry name" value="CADHERIN_2"/>
    <property type="match status" value="2"/>
</dbReference>
<evidence type="ECO:0000256" key="9">
    <source>
        <dbReference type="ARBA" id="ARBA00022989"/>
    </source>
</evidence>
<evidence type="ECO:0000256" key="2">
    <source>
        <dbReference type="ARBA" id="ARBA00022475"/>
    </source>
</evidence>
<dbReference type="GO" id="GO:0044331">
    <property type="term" value="P:cell-cell adhesion mediated by cadherin"/>
    <property type="evidence" value="ECO:0007669"/>
    <property type="project" value="TreeGrafter"/>
</dbReference>
<evidence type="ECO:0000256" key="12">
    <source>
        <dbReference type="PROSITE-ProRule" id="PRU00043"/>
    </source>
</evidence>
<dbReference type="SUPFAM" id="SSF49313">
    <property type="entry name" value="Cadherin-like"/>
    <property type="match status" value="3"/>
</dbReference>
<dbReference type="AlphaFoldDB" id="A0A974CNN8"/>
<evidence type="ECO:0000256" key="7">
    <source>
        <dbReference type="ARBA" id="ARBA00022837"/>
    </source>
</evidence>
<evidence type="ECO:0000313" key="16">
    <source>
        <dbReference type="EMBL" id="OCT76597.1"/>
    </source>
</evidence>
<comment type="function">
    <text evidence="14">Cadherins are calcium-dependent cell adhesion proteins.</text>
</comment>
<dbReference type="GO" id="GO:0016339">
    <property type="term" value="P:calcium-dependent cell-cell adhesion via plasma membrane cell adhesion molecules"/>
    <property type="evidence" value="ECO:0007669"/>
    <property type="project" value="TreeGrafter"/>
</dbReference>
<dbReference type="EMBL" id="CM004476">
    <property type="protein sequence ID" value="OCT76597.1"/>
    <property type="molecule type" value="Genomic_DNA"/>
</dbReference>
<dbReference type="GO" id="GO:0016342">
    <property type="term" value="C:catenin complex"/>
    <property type="evidence" value="ECO:0007669"/>
    <property type="project" value="TreeGrafter"/>
</dbReference>
<dbReference type="GO" id="GO:0034332">
    <property type="term" value="P:adherens junction organization"/>
    <property type="evidence" value="ECO:0007669"/>
    <property type="project" value="TreeGrafter"/>
</dbReference>
<dbReference type="Pfam" id="PF00028">
    <property type="entry name" value="Cadherin"/>
    <property type="match status" value="1"/>
</dbReference>
<dbReference type="GO" id="GO:0005509">
    <property type="term" value="F:calcium ion binding"/>
    <property type="evidence" value="ECO:0007669"/>
    <property type="project" value="UniProtKB-UniRule"/>
</dbReference>
<accession>A0A974CNN8</accession>
<comment type="subcellular location">
    <subcellularLocation>
        <location evidence="1 13">Cell membrane</location>
        <topology evidence="1 13">Single-pass type I membrane protein</topology>
    </subcellularLocation>
</comment>